<dbReference type="Proteomes" id="UP000389128">
    <property type="component" value="Unassembled WGS sequence"/>
</dbReference>
<evidence type="ECO:0008006" key="5">
    <source>
        <dbReference type="Google" id="ProtNLM"/>
    </source>
</evidence>
<dbReference type="AlphaFoldDB" id="A0A6C2D7X5"/>
<sequence>MFIPPLYPTRPAPKGPLMPPMKELKSYPQAELEALAERIKTEILKREQEEEDRVRRAAEELARQAAEAERLARAEAEAAARALAEAAAEAERVAKAALEPPPAEKETAPVRYMHPSNRALTWNGVPPRPDWIGAWLTTGGTLYALEVAAEKLAPKPIPGSFRPK</sequence>
<keyword evidence="1" id="KW-0175">Coiled coil</keyword>
<feature type="region of interest" description="Disordered" evidence="2">
    <location>
        <begin position="1"/>
        <end position="22"/>
    </location>
</feature>
<accession>A0A6C2D7X5</accession>
<evidence type="ECO:0000256" key="2">
    <source>
        <dbReference type="SAM" id="MobiDB-lite"/>
    </source>
</evidence>
<evidence type="ECO:0000313" key="3">
    <source>
        <dbReference type="EMBL" id="TYC62156.1"/>
    </source>
</evidence>
<gene>
    <name evidence="3" type="ORF">ETQ85_00970</name>
</gene>
<feature type="compositionally biased region" description="Pro residues" evidence="2">
    <location>
        <begin position="1"/>
        <end position="19"/>
    </location>
</feature>
<proteinExistence type="predicted"/>
<name>A0A6C2D7X5_9RHOO</name>
<evidence type="ECO:0000313" key="4">
    <source>
        <dbReference type="Proteomes" id="UP000389128"/>
    </source>
</evidence>
<dbReference type="OrthoDB" id="5297879at2"/>
<feature type="coiled-coil region" evidence="1">
    <location>
        <begin position="29"/>
        <end position="96"/>
    </location>
</feature>
<organism evidence="3 4">
    <name type="scientific">Zoogloea oleivorans</name>
    <dbReference type="NCBI Taxonomy" id="1552750"/>
    <lineage>
        <taxon>Bacteria</taxon>
        <taxon>Pseudomonadati</taxon>
        <taxon>Pseudomonadota</taxon>
        <taxon>Betaproteobacteria</taxon>
        <taxon>Rhodocyclales</taxon>
        <taxon>Zoogloeaceae</taxon>
        <taxon>Zoogloea</taxon>
    </lineage>
</organism>
<dbReference type="EMBL" id="SDKK01000001">
    <property type="protein sequence ID" value="TYC62156.1"/>
    <property type="molecule type" value="Genomic_DNA"/>
</dbReference>
<reference evidence="3 4" key="1">
    <citation type="submission" date="2019-01" db="EMBL/GenBank/DDBJ databases">
        <title>Zoogloea oleivorans genome sequencing and assembly.</title>
        <authorList>
            <person name="Tancsics A."/>
            <person name="Farkas M."/>
            <person name="Kriszt B."/>
            <person name="Maroti G."/>
            <person name="Horvath B."/>
        </authorList>
    </citation>
    <scope>NUCLEOTIDE SEQUENCE [LARGE SCALE GENOMIC DNA]</scope>
    <source>
        <strain evidence="3 4">Buc</strain>
    </source>
</reference>
<dbReference type="SUPFAM" id="SSF81273">
    <property type="entry name" value="H-NS histone-like proteins"/>
    <property type="match status" value="1"/>
</dbReference>
<evidence type="ECO:0000256" key="1">
    <source>
        <dbReference type="SAM" id="Coils"/>
    </source>
</evidence>
<protein>
    <recommendedName>
        <fullName evidence="5">H-NS histone family protein</fullName>
    </recommendedName>
</protein>
<comment type="caution">
    <text evidence="3">The sequence shown here is derived from an EMBL/GenBank/DDBJ whole genome shotgun (WGS) entry which is preliminary data.</text>
</comment>
<keyword evidence="4" id="KW-1185">Reference proteome</keyword>